<protein>
    <submittedName>
        <fullName evidence="2">Uncharacterized protein</fullName>
    </submittedName>
</protein>
<dbReference type="Proteomes" id="UP000192936">
    <property type="component" value="Unassembled WGS sequence"/>
</dbReference>
<gene>
    <name evidence="2" type="ORF">SAMN02982917_1982</name>
</gene>
<dbReference type="AlphaFoldDB" id="A0A1X7ESU1"/>
<sequence>MIDQNRPIGSVERLASLMTADPTERVVQTFQADGPPQWHLVRRRLEVSPEVVRALLAAGSAGADGVPCLVPVADGLLPGTSQTYQFSVTLQKIDHTDPQPRRKRGRPRKPDAPGAAERMAASRDRKARIDVHRLLLIAAMTEHMPTEKLRQLETHRVFGPIIREARFMAKAAALTGSNLES</sequence>
<reference evidence="2 3" key="1">
    <citation type="submission" date="2017-04" db="EMBL/GenBank/DDBJ databases">
        <authorList>
            <person name="Afonso C.L."/>
            <person name="Miller P.J."/>
            <person name="Scott M.A."/>
            <person name="Spackman E."/>
            <person name="Goraichik I."/>
            <person name="Dimitrov K.M."/>
            <person name="Suarez D.L."/>
            <person name="Swayne D.E."/>
        </authorList>
    </citation>
    <scope>NUCLEOTIDE SEQUENCE [LARGE SCALE GENOMIC DNA]</scope>
    <source>
        <strain evidence="2 3">A2P</strain>
    </source>
</reference>
<name>A0A1X7ESU1_9PROT</name>
<evidence type="ECO:0000256" key="1">
    <source>
        <dbReference type="SAM" id="MobiDB-lite"/>
    </source>
</evidence>
<organism evidence="2 3">
    <name type="scientific">Azospirillum oryzae</name>
    <dbReference type="NCBI Taxonomy" id="286727"/>
    <lineage>
        <taxon>Bacteria</taxon>
        <taxon>Pseudomonadati</taxon>
        <taxon>Pseudomonadota</taxon>
        <taxon>Alphaproteobacteria</taxon>
        <taxon>Rhodospirillales</taxon>
        <taxon>Azospirillaceae</taxon>
        <taxon>Azospirillum</taxon>
    </lineage>
</organism>
<feature type="region of interest" description="Disordered" evidence="1">
    <location>
        <begin position="94"/>
        <end position="123"/>
    </location>
</feature>
<dbReference type="RefSeq" id="WP_085084780.1">
    <property type="nucleotide sequence ID" value="NZ_FXAK01000003.1"/>
</dbReference>
<accession>A0A1X7ESU1</accession>
<dbReference type="EMBL" id="FXAK01000003">
    <property type="protein sequence ID" value="SMF39357.1"/>
    <property type="molecule type" value="Genomic_DNA"/>
</dbReference>
<evidence type="ECO:0000313" key="3">
    <source>
        <dbReference type="Proteomes" id="UP000192936"/>
    </source>
</evidence>
<evidence type="ECO:0000313" key="2">
    <source>
        <dbReference type="EMBL" id="SMF39357.1"/>
    </source>
</evidence>
<proteinExistence type="predicted"/>
<dbReference type="STRING" id="286727.SAMN02982917_1982"/>